<feature type="non-terminal residue" evidence="2">
    <location>
        <position position="325"/>
    </location>
</feature>
<organism evidence="2 3">
    <name type="scientific">Cephalotus follicularis</name>
    <name type="common">Albany pitcher plant</name>
    <dbReference type="NCBI Taxonomy" id="3775"/>
    <lineage>
        <taxon>Eukaryota</taxon>
        <taxon>Viridiplantae</taxon>
        <taxon>Streptophyta</taxon>
        <taxon>Embryophyta</taxon>
        <taxon>Tracheophyta</taxon>
        <taxon>Spermatophyta</taxon>
        <taxon>Magnoliopsida</taxon>
        <taxon>eudicotyledons</taxon>
        <taxon>Gunneridae</taxon>
        <taxon>Pentapetalae</taxon>
        <taxon>rosids</taxon>
        <taxon>fabids</taxon>
        <taxon>Oxalidales</taxon>
        <taxon>Cephalotaceae</taxon>
        <taxon>Cephalotus</taxon>
    </lineage>
</organism>
<dbReference type="OrthoDB" id="2288491at2759"/>
<protein>
    <submittedName>
        <fullName evidence="2">Zf-RVT domain-containing protein</fullName>
    </submittedName>
</protein>
<dbReference type="InterPro" id="IPR026960">
    <property type="entry name" value="RVT-Znf"/>
</dbReference>
<evidence type="ECO:0000313" key="2">
    <source>
        <dbReference type="EMBL" id="GAV67829.1"/>
    </source>
</evidence>
<name>A0A1Q3BIW2_CEPFO</name>
<accession>A0A1Q3BIW2</accession>
<comment type="caution">
    <text evidence="2">The sequence shown here is derived from an EMBL/GenBank/DDBJ whole genome shotgun (WGS) entry which is preliminary data.</text>
</comment>
<dbReference type="PANTHER" id="PTHR33116:SF78">
    <property type="entry name" value="OS12G0587133 PROTEIN"/>
    <property type="match status" value="1"/>
</dbReference>
<dbReference type="AlphaFoldDB" id="A0A1Q3BIW2"/>
<reference evidence="3" key="1">
    <citation type="submission" date="2016-04" db="EMBL/GenBank/DDBJ databases">
        <title>Cephalotus genome sequencing.</title>
        <authorList>
            <person name="Fukushima K."/>
            <person name="Hasebe M."/>
            <person name="Fang X."/>
        </authorList>
    </citation>
    <scope>NUCLEOTIDE SEQUENCE [LARGE SCALE GENOMIC DNA]</scope>
    <source>
        <strain evidence="3">cv. St1</strain>
    </source>
</reference>
<feature type="domain" description="Reverse transcriptase zinc-binding" evidence="1">
    <location>
        <begin position="242"/>
        <end position="324"/>
    </location>
</feature>
<proteinExistence type="predicted"/>
<keyword evidence="3" id="KW-1185">Reference proteome</keyword>
<gene>
    <name evidence="2" type="ORF">CFOL_v3_11333</name>
</gene>
<dbReference type="Proteomes" id="UP000187406">
    <property type="component" value="Unassembled WGS sequence"/>
</dbReference>
<feature type="non-terminal residue" evidence="2">
    <location>
        <position position="1"/>
    </location>
</feature>
<dbReference type="EMBL" id="BDDD01000589">
    <property type="protein sequence ID" value="GAV67829.1"/>
    <property type="molecule type" value="Genomic_DNA"/>
</dbReference>
<dbReference type="Pfam" id="PF13966">
    <property type="entry name" value="zf-RVT"/>
    <property type="match status" value="1"/>
</dbReference>
<evidence type="ECO:0000313" key="3">
    <source>
        <dbReference type="Proteomes" id="UP000187406"/>
    </source>
</evidence>
<dbReference type="InParanoid" id="A0A1Q3BIW2"/>
<dbReference type="PANTHER" id="PTHR33116">
    <property type="entry name" value="REVERSE TRANSCRIPTASE ZINC-BINDING DOMAIN-CONTAINING PROTEIN-RELATED-RELATED"/>
    <property type="match status" value="1"/>
</dbReference>
<sequence>ISKGSLLVRYQGIPLIASKLSHMECKVLVKKLMRRTNSWLSNSLSFGGRLQLLASVLFSIQVFWCSTFLLPVAVTKECDIILRSFLWHWVGSSKKGGKVAWSVVCSRKAEGGLGIKDTRSWNRAAIMKIGWDICEEIPCWRNILHSRKFLIHKVLYEVKDGNSFSLWFDPWYLGASIFDKHGMTVIHDSGLPREVKISSFISEGRWEPLFLWELIDISNTSAIIPLSAGSDMIHWMKKGGMFSLHEARKAFIPHNPIVQWSNVVWFPRRIPNHSFCLWLTFKGAHRTLDKLHRWGVVQLVLCTFGCGQEESIDHLFFACLFTARI</sequence>
<evidence type="ECO:0000259" key="1">
    <source>
        <dbReference type="Pfam" id="PF13966"/>
    </source>
</evidence>